<dbReference type="InterPro" id="IPR025669">
    <property type="entry name" value="AAA_dom"/>
</dbReference>
<reference evidence="2 3" key="1">
    <citation type="submission" date="2022-10" db="EMBL/GenBank/DDBJ databases">
        <title>Comparative genomics and taxonomic characterization of three novel marine species of genus Reichenbachiella exhibiting antioxidant and polysaccharide degradation activities.</title>
        <authorList>
            <person name="Muhammad N."/>
            <person name="Lee Y.-J."/>
            <person name="Ko J."/>
            <person name="Kim S.-G."/>
        </authorList>
    </citation>
    <scope>NUCLEOTIDE SEQUENCE [LARGE SCALE GENOMIC DNA]</scope>
    <source>
        <strain evidence="2 3">ABR2-5</strain>
    </source>
</reference>
<evidence type="ECO:0000313" key="2">
    <source>
        <dbReference type="EMBL" id="MCV9385633.1"/>
    </source>
</evidence>
<dbReference type="Proteomes" id="UP001300692">
    <property type="component" value="Unassembled WGS sequence"/>
</dbReference>
<evidence type="ECO:0000259" key="1">
    <source>
        <dbReference type="Pfam" id="PF13614"/>
    </source>
</evidence>
<organism evidence="2 3">
    <name type="scientific">Reichenbachiella ulvae</name>
    <dbReference type="NCBI Taxonomy" id="2980104"/>
    <lineage>
        <taxon>Bacteria</taxon>
        <taxon>Pseudomonadati</taxon>
        <taxon>Bacteroidota</taxon>
        <taxon>Cytophagia</taxon>
        <taxon>Cytophagales</taxon>
        <taxon>Reichenbachiellaceae</taxon>
        <taxon>Reichenbachiella</taxon>
    </lineage>
</organism>
<dbReference type="EMBL" id="JAOYOD010000001">
    <property type="protein sequence ID" value="MCV9385633.1"/>
    <property type="molecule type" value="Genomic_DNA"/>
</dbReference>
<dbReference type="SUPFAM" id="SSF52540">
    <property type="entry name" value="P-loop containing nucleoside triphosphate hydrolases"/>
    <property type="match status" value="1"/>
</dbReference>
<feature type="domain" description="AAA" evidence="1">
    <location>
        <begin position="2"/>
        <end position="172"/>
    </location>
</feature>
<comment type="caution">
    <text evidence="2">The sequence shown here is derived from an EMBL/GenBank/DDBJ whole genome shotgun (WGS) entry which is preliminary data.</text>
</comment>
<name>A0ABT3CQU0_9BACT</name>
<dbReference type="RefSeq" id="WP_264136418.1">
    <property type="nucleotide sequence ID" value="NZ_JAOYOD010000001.1"/>
</dbReference>
<dbReference type="CDD" id="cd02042">
    <property type="entry name" value="ParAB_family"/>
    <property type="match status" value="1"/>
</dbReference>
<dbReference type="Pfam" id="PF13614">
    <property type="entry name" value="AAA_31"/>
    <property type="match status" value="1"/>
</dbReference>
<dbReference type="InterPro" id="IPR050678">
    <property type="entry name" value="DNA_Partitioning_ATPase"/>
</dbReference>
<proteinExistence type="predicted"/>
<dbReference type="Gene3D" id="3.40.50.300">
    <property type="entry name" value="P-loop containing nucleotide triphosphate hydrolases"/>
    <property type="match status" value="1"/>
</dbReference>
<dbReference type="PANTHER" id="PTHR13696:SF99">
    <property type="entry name" value="COBYRINIC ACID AC-DIAMIDE SYNTHASE"/>
    <property type="match status" value="1"/>
</dbReference>
<accession>A0ABT3CQU0</accession>
<dbReference type="InterPro" id="IPR027417">
    <property type="entry name" value="P-loop_NTPase"/>
</dbReference>
<dbReference type="PANTHER" id="PTHR13696">
    <property type="entry name" value="P-LOOP CONTAINING NUCLEOSIDE TRIPHOSPHATE HYDROLASE"/>
    <property type="match status" value="1"/>
</dbReference>
<protein>
    <submittedName>
        <fullName evidence="2">AAA family ATPase</fullName>
    </submittedName>
</protein>
<keyword evidence="3" id="KW-1185">Reference proteome</keyword>
<sequence>MVITVINQKGGTGKTTTSVNLGCALALKKKKVLMLDLDPQGNLSYWMGISDPETTMAEVMMGEANLSDVLVDKEGVDIAPSDMRLSDVEINIASADSRESILKKQIKSIKDNYDYVIIDCPPSLSLLTVNALTATDRVIVPLQMEVLSLQGLDQIVNNINRIKEVLNDEIQILGLLPVMVDSRRNLSREIHEFIEENYDLNIFKSKIRSNVRVSEAPSFGESVLSYAPSSNGAVDYKAFAKEILSLTKN</sequence>
<gene>
    <name evidence="2" type="ORF">N7U62_03115</name>
</gene>
<evidence type="ECO:0000313" key="3">
    <source>
        <dbReference type="Proteomes" id="UP001300692"/>
    </source>
</evidence>
<dbReference type="PIRSF" id="PIRSF009320">
    <property type="entry name" value="Nuc_binding_HP_1000"/>
    <property type="match status" value="1"/>
</dbReference>